<name>A0A6A6XBG8_9PLEO</name>
<reference evidence="2" key="1">
    <citation type="journal article" date="2020" name="Stud. Mycol.">
        <title>101 Dothideomycetes genomes: a test case for predicting lifestyles and emergence of pathogens.</title>
        <authorList>
            <person name="Haridas S."/>
            <person name="Albert R."/>
            <person name="Binder M."/>
            <person name="Bloem J."/>
            <person name="Labutti K."/>
            <person name="Salamov A."/>
            <person name="Andreopoulos B."/>
            <person name="Baker S."/>
            <person name="Barry K."/>
            <person name="Bills G."/>
            <person name="Bluhm B."/>
            <person name="Cannon C."/>
            <person name="Castanera R."/>
            <person name="Culley D."/>
            <person name="Daum C."/>
            <person name="Ezra D."/>
            <person name="Gonzalez J."/>
            <person name="Henrissat B."/>
            <person name="Kuo A."/>
            <person name="Liang C."/>
            <person name="Lipzen A."/>
            <person name="Lutzoni F."/>
            <person name="Magnuson J."/>
            <person name="Mondo S."/>
            <person name="Nolan M."/>
            <person name="Ohm R."/>
            <person name="Pangilinan J."/>
            <person name="Park H.-J."/>
            <person name="Ramirez L."/>
            <person name="Alfaro M."/>
            <person name="Sun H."/>
            <person name="Tritt A."/>
            <person name="Yoshinaga Y."/>
            <person name="Zwiers L.-H."/>
            <person name="Turgeon B."/>
            <person name="Goodwin S."/>
            <person name="Spatafora J."/>
            <person name="Crous P."/>
            <person name="Grigoriev I."/>
        </authorList>
    </citation>
    <scope>NUCLEOTIDE SEQUENCE</scope>
    <source>
        <strain evidence="2">CBS 109.77</strain>
    </source>
</reference>
<keyword evidence="3" id="KW-1185">Reference proteome</keyword>
<protein>
    <submittedName>
        <fullName evidence="2">Uncharacterized protein</fullName>
    </submittedName>
</protein>
<feature type="region of interest" description="Disordered" evidence="1">
    <location>
        <begin position="39"/>
        <end position="72"/>
    </location>
</feature>
<dbReference type="AlphaFoldDB" id="A0A6A6XBG8"/>
<evidence type="ECO:0000313" key="2">
    <source>
        <dbReference type="EMBL" id="KAF2793343.1"/>
    </source>
</evidence>
<gene>
    <name evidence="2" type="ORF">K505DRAFT_42273</name>
</gene>
<organism evidence="2 3">
    <name type="scientific">Melanomma pulvis-pyrius CBS 109.77</name>
    <dbReference type="NCBI Taxonomy" id="1314802"/>
    <lineage>
        <taxon>Eukaryota</taxon>
        <taxon>Fungi</taxon>
        <taxon>Dikarya</taxon>
        <taxon>Ascomycota</taxon>
        <taxon>Pezizomycotina</taxon>
        <taxon>Dothideomycetes</taxon>
        <taxon>Pleosporomycetidae</taxon>
        <taxon>Pleosporales</taxon>
        <taxon>Melanommataceae</taxon>
        <taxon>Melanomma</taxon>
    </lineage>
</organism>
<dbReference type="Proteomes" id="UP000799757">
    <property type="component" value="Unassembled WGS sequence"/>
</dbReference>
<evidence type="ECO:0000313" key="3">
    <source>
        <dbReference type="Proteomes" id="UP000799757"/>
    </source>
</evidence>
<accession>A0A6A6XBG8</accession>
<evidence type="ECO:0000256" key="1">
    <source>
        <dbReference type="SAM" id="MobiDB-lite"/>
    </source>
</evidence>
<proteinExistence type="predicted"/>
<dbReference type="EMBL" id="MU001932">
    <property type="protein sequence ID" value="KAF2793343.1"/>
    <property type="molecule type" value="Genomic_DNA"/>
</dbReference>
<sequence length="72" mass="8009">MIGQISMTARFSTSCHGLDLPLLLPCYHWCWAFTFGTRRPIPDPHRQSCTTQLPRHDDMPGGSQAVPGSVNL</sequence>